<proteinExistence type="predicted"/>
<dbReference type="Proteomes" id="UP000051574">
    <property type="component" value="Unassembled WGS sequence"/>
</dbReference>
<reference evidence="1 2" key="1">
    <citation type="submission" date="2015-09" db="EMBL/GenBank/DDBJ databases">
        <title>Draft genome of the scarab beetle Oryctes borbonicus.</title>
        <authorList>
            <person name="Meyer J.M."/>
            <person name="Markov G.V."/>
            <person name="Baskaran P."/>
            <person name="Herrmann M."/>
            <person name="Sommer R.J."/>
            <person name="Roedelsperger C."/>
        </authorList>
    </citation>
    <scope>NUCLEOTIDE SEQUENCE [LARGE SCALE GENOMIC DNA]</scope>
    <source>
        <strain evidence="1">OB123</strain>
        <tissue evidence="1">Whole animal</tissue>
    </source>
</reference>
<evidence type="ECO:0000313" key="1">
    <source>
        <dbReference type="EMBL" id="KRT86112.1"/>
    </source>
</evidence>
<gene>
    <name evidence="1" type="ORF">AMK59_2501</name>
</gene>
<feature type="non-terminal residue" evidence="1">
    <location>
        <position position="131"/>
    </location>
</feature>
<evidence type="ECO:0000313" key="2">
    <source>
        <dbReference type="Proteomes" id="UP000051574"/>
    </source>
</evidence>
<comment type="caution">
    <text evidence="1">The sequence shown here is derived from an EMBL/GenBank/DDBJ whole genome shotgun (WGS) entry which is preliminary data.</text>
</comment>
<dbReference type="OrthoDB" id="6255506at2759"/>
<keyword evidence="2" id="KW-1185">Reference proteome</keyword>
<dbReference type="AlphaFoldDB" id="A0A0T6BFK4"/>
<organism evidence="1 2">
    <name type="scientific">Oryctes borbonicus</name>
    <dbReference type="NCBI Taxonomy" id="1629725"/>
    <lineage>
        <taxon>Eukaryota</taxon>
        <taxon>Metazoa</taxon>
        <taxon>Ecdysozoa</taxon>
        <taxon>Arthropoda</taxon>
        <taxon>Hexapoda</taxon>
        <taxon>Insecta</taxon>
        <taxon>Pterygota</taxon>
        <taxon>Neoptera</taxon>
        <taxon>Endopterygota</taxon>
        <taxon>Coleoptera</taxon>
        <taxon>Polyphaga</taxon>
        <taxon>Scarabaeiformia</taxon>
        <taxon>Scarabaeidae</taxon>
        <taxon>Dynastinae</taxon>
        <taxon>Oryctes</taxon>
    </lineage>
</organism>
<name>A0A0T6BFK4_9SCAR</name>
<dbReference type="EMBL" id="LJIG01000828">
    <property type="protein sequence ID" value="KRT86112.1"/>
    <property type="molecule type" value="Genomic_DNA"/>
</dbReference>
<accession>A0A0T6BFK4</accession>
<protein>
    <submittedName>
        <fullName evidence="1">Uncharacterized protein</fullName>
    </submittedName>
</protein>
<sequence>MTTVFRLKRSLSEEPVDTFIVNCKKLKIESNECNNEVLSIYQRTTTSQIKDENIKHMKNYTKSKIEQSYKLHVSDFYNKIKIQNQVAKKNIRYRVVNLHRAAETDIATSSAEIDVTVVDIEKDTQDNVKEE</sequence>